<reference evidence="6 7" key="1">
    <citation type="submission" date="2020-07" db="EMBL/GenBank/DDBJ databases">
        <title>Sequencing the genomes of 1000 actinobacteria strains.</title>
        <authorList>
            <person name="Klenk H.-P."/>
        </authorList>
    </citation>
    <scope>NUCLEOTIDE SEQUENCE [LARGE SCALE GENOMIC DNA]</scope>
    <source>
        <strain evidence="6 7">DSM 104001</strain>
    </source>
</reference>
<evidence type="ECO:0000259" key="5">
    <source>
        <dbReference type="PROSITE" id="PS51078"/>
    </source>
</evidence>
<evidence type="ECO:0000256" key="2">
    <source>
        <dbReference type="ARBA" id="ARBA00023125"/>
    </source>
</evidence>
<dbReference type="InterPro" id="IPR029016">
    <property type="entry name" value="GAF-like_dom_sf"/>
</dbReference>
<proteinExistence type="predicted"/>
<keyword evidence="7" id="KW-1185">Reference proteome</keyword>
<dbReference type="GO" id="GO:0003677">
    <property type="term" value="F:DNA binding"/>
    <property type="evidence" value="ECO:0007669"/>
    <property type="project" value="UniProtKB-KW"/>
</dbReference>
<dbReference type="InterPro" id="IPR050707">
    <property type="entry name" value="HTH_MetabolicPath_Reg"/>
</dbReference>
<name>A0A853CJJ4_9ACTN</name>
<sequence length="249" mass="26133">MKNKPTYAIASVDSALLLATLLQQEGPMRVTDAAERIGVSGSTAHRLLGMLVYRDFAEQLPDRRYGPGPLMRGGPAPQAAVAALRDAALPHLRRLVDELGETANLMVLAGSDVRFLATVECDHVLRVGDRTGRTLPAVSASGGKALLAALPPERRDDVLGGLDPAGADRLQRELRGIRRRGFAVNDQETETGLTAVGAAVPTPPGAPPAAISVAMPRARYSRDRLPEWGAAVTAAGAAIARDLTGQKTA</sequence>
<dbReference type="EMBL" id="JACBZT010000001">
    <property type="protein sequence ID" value="NYJ07526.1"/>
    <property type="molecule type" value="Genomic_DNA"/>
</dbReference>
<feature type="domain" description="HTH iclR-type" evidence="4">
    <location>
        <begin position="9"/>
        <end position="69"/>
    </location>
</feature>
<keyword evidence="1" id="KW-0805">Transcription regulation</keyword>
<organism evidence="6 7">
    <name type="scientific">Petropleomorpha daqingensis</name>
    <dbReference type="NCBI Taxonomy" id="2026353"/>
    <lineage>
        <taxon>Bacteria</taxon>
        <taxon>Bacillati</taxon>
        <taxon>Actinomycetota</taxon>
        <taxon>Actinomycetes</taxon>
        <taxon>Geodermatophilales</taxon>
        <taxon>Geodermatophilaceae</taxon>
        <taxon>Petropleomorpha</taxon>
    </lineage>
</organism>
<dbReference type="PROSITE" id="PS51077">
    <property type="entry name" value="HTH_ICLR"/>
    <property type="match status" value="1"/>
</dbReference>
<dbReference type="SMART" id="SM00346">
    <property type="entry name" value="HTH_ICLR"/>
    <property type="match status" value="1"/>
</dbReference>
<keyword evidence="3" id="KW-0804">Transcription</keyword>
<evidence type="ECO:0000259" key="4">
    <source>
        <dbReference type="PROSITE" id="PS51077"/>
    </source>
</evidence>
<evidence type="ECO:0000256" key="3">
    <source>
        <dbReference type="ARBA" id="ARBA00023163"/>
    </source>
</evidence>
<dbReference type="PANTHER" id="PTHR30136:SF24">
    <property type="entry name" value="HTH-TYPE TRANSCRIPTIONAL REPRESSOR ALLR"/>
    <property type="match status" value="1"/>
</dbReference>
<dbReference type="SUPFAM" id="SSF46785">
    <property type="entry name" value="Winged helix' DNA-binding domain"/>
    <property type="match status" value="1"/>
</dbReference>
<evidence type="ECO:0000256" key="1">
    <source>
        <dbReference type="ARBA" id="ARBA00023015"/>
    </source>
</evidence>
<dbReference type="Pfam" id="PF09339">
    <property type="entry name" value="HTH_IclR"/>
    <property type="match status" value="1"/>
</dbReference>
<gene>
    <name evidence="6" type="ORF">GGQ55_003804</name>
</gene>
<feature type="domain" description="IclR-ED" evidence="5">
    <location>
        <begin position="69"/>
        <end position="245"/>
    </location>
</feature>
<dbReference type="PANTHER" id="PTHR30136">
    <property type="entry name" value="HELIX-TURN-HELIX TRANSCRIPTIONAL REGULATOR, ICLR FAMILY"/>
    <property type="match status" value="1"/>
</dbReference>
<protein>
    <submittedName>
        <fullName evidence="6">DNA-binding IclR family transcriptional regulator</fullName>
    </submittedName>
</protein>
<dbReference type="SUPFAM" id="SSF55781">
    <property type="entry name" value="GAF domain-like"/>
    <property type="match status" value="1"/>
</dbReference>
<dbReference type="InterPro" id="IPR014757">
    <property type="entry name" value="Tscrpt_reg_IclR_C"/>
</dbReference>
<dbReference type="GO" id="GO:0045892">
    <property type="term" value="P:negative regulation of DNA-templated transcription"/>
    <property type="evidence" value="ECO:0007669"/>
    <property type="project" value="TreeGrafter"/>
</dbReference>
<dbReference type="Pfam" id="PF01614">
    <property type="entry name" value="IclR_C"/>
    <property type="match status" value="1"/>
</dbReference>
<dbReference type="AlphaFoldDB" id="A0A853CJJ4"/>
<dbReference type="InterPro" id="IPR036388">
    <property type="entry name" value="WH-like_DNA-bd_sf"/>
</dbReference>
<evidence type="ECO:0000313" key="6">
    <source>
        <dbReference type="EMBL" id="NYJ07526.1"/>
    </source>
</evidence>
<dbReference type="GO" id="GO:0003700">
    <property type="term" value="F:DNA-binding transcription factor activity"/>
    <property type="evidence" value="ECO:0007669"/>
    <property type="project" value="TreeGrafter"/>
</dbReference>
<dbReference type="Gene3D" id="3.30.450.40">
    <property type="match status" value="1"/>
</dbReference>
<evidence type="ECO:0000313" key="7">
    <source>
        <dbReference type="Proteomes" id="UP000541969"/>
    </source>
</evidence>
<dbReference type="InterPro" id="IPR036390">
    <property type="entry name" value="WH_DNA-bd_sf"/>
</dbReference>
<dbReference type="PROSITE" id="PS51078">
    <property type="entry name" value="ICLR_ED"/>
    <property type="match status" value="1"/>
</dbReference>
<dbReference type="Gene3D" id="1.10.10.10">
    <property type="entry name" value="Winged helix-like DNA-binding domain superfamily/Winged helix DNA-binding domain"/>
    <property type="match status" value="1"/>
</dbReference>
<dbReference type="Proteomes" id="UP000541969">
    <property type="component" value="Unassembled WGS sequence"/>
</dbReference>
<dbReference type="InterPro" id="IPR005471">
    <property type="entry name" value="Tscrpt_reg_IclR_N"/>
</dbReference>
<keyword evidence="2 6" id="KW-0238">DNA-binding</keyword>
<dbReference type="RefSeq" id="WP_179719444.1">
    <property type="nucleotide sequence ID" value="NZ_JACBZT010000001.1"/>
</dbReference>
<comment type="caution">
    <text evidence="6">The sequence shown here is derived from an EMBL/GenBank/DDBJ whole genome shotgun (WGS) entry which is preliminary data.</text>
</comment>
<accession>A0A853CJJ4</accession>